<dbReference type="AlphaFoldDB" id="A0A0C3CY30"/>
<dbReference type="GO" id="GO:0000981">
    <property type="term" value="F:DNA-binding transcription factor activity, RNA polymerase II-specific"/>
    <property type="evidence" value="ECO:0007669"/>
    <property type="project" value="InterPro"/>
</dbReference>
<evidence type="ECO:0000313" key="8">
    <source>
        <dbReference type="EMBL" id="KIM94562.1"/>
    </source>
</evidence>
<evidence type="ECO:0000256" key="1">
    <source>
        <dbReference type="ARBA" id="ARBA00022723"/>
    </source>
</evidence>
<dbReference type="EMBL" id="KN832889">
    <property type="protein sequence ID" value="KIM94562.1"/>
    <property type="molecule type" value="Genomic_DNA"/>
</dbReference>
<evidence type="ECO:0000259" key="7">
    <source>
        <dbReference type="PROSITE" id="PS50048"/>
    </source>
</evidence>
<protein>
    <recommendedName>
        <fullName evidence="7">Zn(2)-C6 fungal-type domain-containing protein</fullName>
    </recommendedName>
</protein>
<keyword evidence="4" id="KW-0804">Transcription</keyword>
<dbReference type="OrthoDB" id="2328572at2759"/>
<dbReference type="HOGENOM" id="CLU_043976_0_0_1"/>
<evidence type="ECO:0000256" key="4">
    <source>
        <dbReference type="ARBA" id="ARBA00023163"/>
    </source>
</evidence>
<reference evidence="8 9" key="1">
    <citation type="submission" date="2014-04" db="EMBL/GenBank/DDBJ databases">
        <authorList>
            <consortium name="DOE Joint Genome Institute"/>
            <person name="Kuo A."/>
            <person name="Martino E."/>
            <person name="Perotto S."/>
            <person name="Kohler A."/>
            <person name="Nagy L.G."/>
            <person name="Floudas D."/>
            <person name="Copeland A."/>
            <person name="Barry K.W."/>
            <person name="Cichocki N."/>
            <person name="Veneault-Fourrey C."/>
            <person name="LaButti K."/>
            <person name="Lindquist E.A."/>
            <person name="Lipzen A."/>
            <person name="Lundell T."/>
            <person name="Morin E."/>
            <person name="Murat C."/>
            <person name="Sun H."/>
            <person name="Tunlid A."/>
            <person name="Henrissat B."/>
            <person name="Grigoriev I.V."/>
            <person name="Hibbett D.S."/>
            <person name="Martin F."/>
            <person name="Nordberg H.P."/>
            <person name="Cantor M.N."/>
            <person name="Hua S.X."/>
        </authorList>
    </citation>
    <scope>NUCLEOTIDE SEQUENCE [LARGE SCALE GENOMIC DNA]</scope>
    <source>
        <strain evidence="8 9">Zn</strain>
    </source>
</reference>
<dbReference type="CDD" id="cd00067">
    <property type="entry name" value="GAL4"/>
    <property type="match status" value="1"/>
</dbReference>
<dbReference type="Pfam" id="PF08493">
    <property type="entry name" value="AflR"/>
    <property type="match status" value="1"/>
</dbReference>
<feature type="compositionally biased region" description="Low complexity" evidence="6">
    <location>
        <begin position="328"/>
        <end position="355"/>
    </location>
</feature>
<dbReference type="GO" id="GO:0045122">
    <property type="term" value="P:aflatoxin biosynthetic process"/>
    <property type="evidence" value="ECO:0007669"/>
    <property type="project" value="InterPro"/>
</dbReference>
<organism evidence="8 9">
    <name type="scientific">Oidiodendron maius (strain Zn)</name>
    <dbReference type="NCBI Taxonomy" id="913774"/>
    <lineage>
        <taxon>Eukaryota</taxon>
        <taxon>Fungi</taxon>
        <taxon>Dikarya</taxon>
        <taxon>Ascomycota</taxon>
        <taxon>Pezizomycotina</taxon>
        <taxon>Leotiomycetes</taxon>
        <taxon>Leotiomycetes incertae sedis</taxon>
        <taxon>Myxotrichaceae</taxon>
        <taxon>Oidiodendron</taxon>
    </lineage>
</organism>
<feature type="domain" description="Zn(2)-C6 fungal-type" evidence="7">
    <location>
        <begin position="23"/>
        <end position="53"/>
    </location>
</feature>
<dbReference type="GO" id="GO:0003677">
    <property type="term" value="F:DNA binding"/>
    <property type="evidence" value="ECO:0007669"/>
    <property type="project" value="UniProtKB-KW"/>
</dbReference>
<sequence length="465" mass="50536">MSASPTALMDQLPARKTLRLRSSCEGCGGAKVKCNRGQPTCSRCATLSLTCVYGISRRFGKPPRKRLSARFHAPDSFLHRKYTAKSTQSCENHMATVLERSQGVSNPAQLNFSDTVAANLPPPSGHNAEASVENRDELTTMGVGKPEGANEAAQLNFSDPGIDVFPVPSSMNTTSNIYEQNRLGLPVIPQLSLNEWSQFNIWDTDLEFPSFSRGSGLEGQISASVKEPANNLSASFDSPEFHSCPRGSYELFRDLICPSPFLHAPEAHSGTVSARLDEVLHFNSEAIDRLSRLLKCPCAKSGHRIMVHASIVSRILIWYQQAAGWNGSSSWESRPSSPTVSSPSDGSSPSSLSSSMEVADTDRASLPTLVQSTGFAVDQVPVSVGIFNIEDQNMQDAFRAQLVLTELKKAATVIDLFITQDSSKSSASSAASLRSHLGGWLQSEHFRTVMMLRARIRVLNQSLDN</sequence>
<dbReference type="GO" id="GO:0005634">
    <property type="term" value="C:nucleus"/>
    <property type="evidence" value="ECO:0007669"/>
    <property type="project" value="InterPro"/>
</dbReference>
<keyword evidence="9" id="KW-1185">Reference proteome</keyword>
<dbReference type="SMART" id="SM00066">
    <property type="entry name" value="GAL4"/>
    <property type="match status" value="1"/>
</dbReference>
<dbReference type="InterPro" id="IPR050675">
    <property type="entry name" value="OAF3"/>
</dbReference>
<evidence type="ECO:0000256" key="6">
    <source>
        <dbReference type="SAM" id="MobiDB-lite"/>
    </source>
</evidence>
<dbReference type="InParanoid" id="A0A0C3CY30"/>
<dbReference type="PANTHER" id="PTHR31069">
    <property type="entry name" value="OLEATE-ACTIVATED TRANSCRIPTION FACTOR 1-RELATED"/>
    <property type="match status" value="1"/>
</dbReference>
<gene>
    <name evidence="8" type="ORF">OIDMADRAFT_34586</name>
</gene>
<dbReference type="InterPro" id="IPR001138">
    <property type="entry name" value="Zn2Cys6_DnaBD"/>
</dbReference>
<feature type="region of interest" description="Disordered" evidence="6">
    <location>
        <begin position="328"/>
        <end position="357"/>
    </location>
</feature>
<dbReference type="Gene3D" id="4.10.240.10">
    <property type="entry name" value="Zn(2)-C6 fungal-type DNA-binding domain"/>
    <property type="match status" value="1"/>
</dbReference>
<evidence type="ECO:0000256" key="2">
    <source>
        <dbReference type="ARBA" id="ARBA00023015"/>
    </source>
</evidence>
<dbReference type="PROSITE" id="PS50048">
    <property type="entry name" value="ZN2_CY6_FUNGAL_2"/>
    <property type="match status" value="1"/>
</dbReference>
<keyword evidence="5" id="KW-0539">Nucleus</keyword>
<keyword evidence="3" id="KW-0238">DNA-binding</keyword>
<dbReference type="InterPro" id="IPR036864">
    <property type="entry name" value="Zn2-C6_fun-type_DNA-bd_sf"/>
</dbReference>
<keyword evidence="2" id="KW-0805">Transcription regulation</keyword>
<name>A0A0C3CY30_OIDMZ</name>
<dbReference type="SUPFAM" id="SSF57701">
    <property type="entry name" value="Zn2/Cys6 DNA-binding domain"/>
    <property type="match status" value="1"/>
</dbReference>
<evidence type="ECO:0000256" key="5">
    <source>
        <dbReference type="ARBA" id="ARBA00023242"/>
    </source>
</evidence>
<accession>A0A0C3CY30</accession>
<keyword evidence="1" id="KW-0479">Metal-binding</keyword>
<evidence type="ECO:0000313" key="9">
    <source>
        <dbReference type="Proteomes" id="UP000054321"/>
    </source>
</evidence>
<evidence type="ECO:0000256" key="3">
    <source>
        <dbReference type="ARBA" id="ARBA00023125"/>
    </source>
</evidence>
<dbReference type="InterPro" id="IPR013700">
    <property type="entry name" value="AflR"/>
</dbReference>
<dbReference type="PRINTS" id="PR00755">
    <property type="entry name" value="AFLATOXINBRP"/>
</dbReference>
<proteinExistence type="predicted"/>
<dbReference type="Proteomes" id="UP000054321">
    <property type="component" value="Unassembled WGS sequence"/>
</dbReference>
<dbReference type="Pfam" id="PF00172">
    <property type="entry name" value="Zn_clus"/>
    <property type="match status" value="1"/>
</dbReference>
<dbReference type="PANTHER" id="PTHR31069:SF32">
    <property type="entry name" value="ARGININE METABOLISM REGULATION PROTEIN II"/>
    <property type="match status" value="1"/>
</dbReference>
<reference evidence="9" key="2">
    <citation type="submission" date="2015-01" db="EMBL/GenBank/DDBJ databases">
        <title>Evolutionary Origins and Diversification of the Mycorrhizal Mutualists.</title>
        <authorList>
            <consortium name="DOE Joint Genome Institute"/>
            <consortium name="Mycorrhizal Genomics Consortium"/>
            <person name="Kohler A."/>
            <person name="Kuo A."/>
            <person name="Nagy L.G."/>
            <person name="Floudas D."/>
            <person name="Copeland A."/>
            <person name="Barry K.W."/>
            <person name="Cichocki N."/>
            <person name="Veneault-Fourrey C."/>
            <person name="LaButti K."/>
            <person name="Lindquist E.A."/>
            <person name="Lipzen A."/>
            <person name="Lundell T."/>
            <person name="Morin E."/>
            <person name="Murat C."/>
            <person name="Riley R."/>
            <person name="Ohm R."/>
            <person name="Sun H."/>
            <person name="Tunlid A."/>
            <person name="Henrissat B."/>
            <person name="Grigoriev I.V."/>
            <person name="Hibbett D.S."/>
            <person name="Martin F."/>
        </authorList>
    </citation>
    <scope>NUCLEOTIDE SEQUENCE [LARGE SCALE GENOMIC DNA]</scope>
    <source>
        <strain evidence="9">Zn</strain>
    </source>
</reference>
<dbReference type="GO" id="GO:0008270">
    <property type="term" value="F:zinc ion binding"/>
    <property type="evidence" value="ECO:0007669"/>
    <property type="project" value="InterPro"/>
</dbReference>